<dbReference type="KEGG" id="dmm:dnm_007260"/>
<name>A0A975BG35_9BACT</name>
<protein>
    <submittedName>
        <fullName evidence="1">Uncharacterized protein</fullName>
    </submittedName>
</protein>
<organism evidence="1 2">
    <name type="scientific">Desulfonema magnum</name>
    <dbReference type="NCBI Taxonomy" id="45655"/>
    <lineage>
        <taxon>Bacteria</taxon>
        <taxon>Pseudomonadati</taxon>
        <taxon>Thermodesulfobacteriota</taxon>
        <taxon>Desulfobacteria</taxon>
        <taxon>Desulfobacterales</taxon>
        <taxon>Desulfococcaceae</taxon>
        <taxon>Desulfonema</taxon>
    </lineage>
</organism>
<dbReference type="AlphaFoldDB" id="A0A975BG35"/>
<sequence>MELSPLIRNSLKRIHNDSKRFNTIRKKVCEKNVLNFNTRSQALPGNA</sequence>
<reference evidence="1" key="1">
    <citation type="journal article" date="2021" name="Microb. Physiol.">
        <title>Proteogenomic Insights into the Physiology of Marine, Sulfate-Reducing, Filamentous Desulfonema limicola and Desulfonema magnum.</title>
        <authorList>
            <person name="Schnaars V."/>
            <person name="Wohlbrand L."/>
            <person name="Scheve S."/>
            <person name="Hinrichs C."/>
            <person name="Reinhardt R."/>
            <person name="Rabus R."/>
        </authorList>
    </citation>
    <scope>NUCLEOTIDE SEQUENCE</scope>
    <source>
        <strain evidence="1">4be13</strain>
    </source>
</reference>
<evidence type="ECO:0000313" key="1">
    <source>
        <dbReference type="EMBL" id="QTA84726.1"/>
    </source>
</evidence>
<dbReference type="Proteomes" id="UP000663722">
    <property type="component" value="Chromosome"/>
</dbReference>
<evidence type="ECO:0000313" key="2">
    <source>
        <dbReference type="Proteomes" id="UP000663722"/>
    </source>
</evidence>
<proteinExistence type="predicted"/>
<dbReference type="EMBL" id="CP061800">
    <property type="protein sequence ID" value="QTA84726.1"/>
    <property type="molecule type" value="Genomic_DNA"/>
</dbReference>
<gene>
    <name evidence="1" type="ORF">dnm_007260</name>
</gene>
<accession>A0A975BG35</accession>
<keyword evidence="2" id="KW-1185">Reference proteome</keyword>